<dbReference type="PANTHER" id="PTHR22906">
    <property type="entry name" value="PROPERDIN"/>
    <property type="match status" value="1"/>
</dbReference>
<protein>
    <recommendedName>
        <fullName evidence="5">Properdin</fullName>
    </recommendedName>
</protein>
<dbReference type="InterPro" id="IPR036383">
    <property type="entry name" value="TSP1_rpt_sf"/>
</dbReference>
<dbReference type="SMART" id="SM00209">
    <property type="entry name" value="TSP1"/>
    <property type="match status" value="2"/>
</dbReference>
<feature type="non-terminal residue" evidence="3">
    <location>
        <position position="102"/>
    </location>
</feature>
<comment type="caution">
    <text evidence="3">The sequence shown here is derived from an EMBL/GenBank/DDBJ whole genome shotgun (WGS) entry which is preliminary data.</text>
</comment>
<evidence type="ECO:0000313" key="4">
    <source>
        <dbReference type="Proteomes" id="UP001497623"/>
    </source>
</evidence>
<dbReference type="InterPro" id="IPR052065">
    <property type="entry name" value="Compl_asym_regulator"/>
</dbReference>
<dbReference type="Pfam" id="PF00090">
    <property type="entry name" value="TSP_1"/>
    <property type="match status" value="2"/>
</dbReference>
<dbReference type="PRINTS" id="PR01705">
    <property type="entry name" value="TSP1REPEAT"/>
</dbReference>
<dbReference type="AlphaFoldDB" id="A0AAV2Q1M8"/>
<dbReference type="PROSITE" id="PS50092">
    <property type="entry name" value="TSP1"/>
    <property type="match status" value="2"/>
</dbReference>
<proteinExistence type="predicted"/>
<name>A0AAV2Q1M8_MEGNR</name>
<dbReference type="FunFam" id="2.20.100.10:FF:000002">
    <property type="entry name" value="Unc-5 netrin receptor C"/>
    <property type="match status" value="1"/>
</dbReference>
<dbReference type="SUPFAM" id="SSF82895">
    <property type="entry name" value="TSP-1 type 1 repeat"/>
    <property type="match status" value="2"/>
</dbReference>
<keyword evidence="1" id="KW-0677">Repeat</keyword>
<reference evidence="3 4" key="1">
    <citation type="submission" date="2024-05" db="EMBL/GenBank/DDBJ databases">
        <authorList>
            <person name="Wallberg A."/>
        </authorList>
    </citation>
    <scope>NUCLEOTIDE SEQUENCE [LARGE SCALE GENOMIC DNA]</scope>
</reference>
<dbReference type="Gene3D" id="2.20.100.10">
    <property type="entry name" value="Thrombospondin type-1 (TSP1) repeat"/>
    <property type="match status" value="2"/>
</dbReference>
<feature type="non-terminal residue" evidence="3">
    <location>
        <position position="1"/>
    </location>
</feature>
<dbReference type="PANTHER" id="PTHR22906:SF21">
    <property type="entry name" value="SEMA DOMAIN-CONTAINING PROTEIN"/>
    <property type="match status" value="1"/>
</dbReference>
<keyword evidence="4" id="KW-1185">Reference proteome</keyword>
<dbReference type="EMBL" id="CAXKWB010002844">
    <property type="protein sequence ID" value="CAL4067816.1"/>
    <property type="molecule type" value="Genomic_DNA"/>
</dbReference>
<dbReference type="InterPro" id="IPR000884">
    <property type="entry name" value="TSP1_rpt"/>
</dbReference>
<evidence type="ECO:0000313" key="3">
    <source>
        <dbReference type="EMBL" id="CAL4067816.1"/>
    </source>
</evidence>
<sequence>EMTQNCTGGNCKVHGGWSPWTQWSACSSACQQHRQRTCTAPTPQNGGRDCSGDHEMTQTCTGGNCKVHGGWSPWTQWSACSSACQQQRQRTCTAPTPQNGGR</sequence>
<evidence type="ECO:0000256" key="1">
    <source>
        <dbReference type="ARBA" id="ARBA00022737"/>
    </source>
</evidence>
<evidence type="ECO:0000256" key="2">
    <source>
        <dbReference type="ARBA" id="ARBA00023157"/>
    </source>
</evidence>
<gene>
    <name evidence="3" type="ORF">MNOR_LOCUS6758</name>
</gene>
<dbReference type="Proteomes" id="UP001497623">
    <property type="component" value="Unassembled WGS sequence"/>
</dbReference>
<keyword evidence="2" id="KW-1015">Disulfide bond</keyword>
<organism evidence="3 4">
    <name type="scientific">Meganyctiphanes norvegica</name>
    <name type="common">Northern krill</name>
    <name type="synonym">Thysanopoda norvegica</name>
    <dbReference type="NCBI Taxonomy" id="48144"/>
    <lineage>
        <taxon>Eukaryota</taxon>
        <taxon>Metazoa</taxon>
        <taxon>Ecdysozoa</taxon>
        <taxon>Arthropoda</taxon>
        <taxon>Crustacea</taxon>
        <taxon>Multicrustacea</taxon>
        <taxon>Malacostraca</taxon>
        <taxon>Eumalacostraca</taxon>
        <taxon>Eucarida</taxon>
        <taxon>Euphausiacea</taxon>
        <taxon>Euphausiidae</taxon>
        <taxon>Meganyctiphanes</taxon>
    </lineage>
</organism>
<evidence type="ECO:0008006" key="5">
    <source>
        <dbReference type="Google" id="ProtNLM"/>
    </source>
</evidence>
<accession>A0AAV2Q1M8</accession>